<dbReference type="PANTHER" id="PTHR10110">
    <property type="entry name" value="SODIUM/HYDROGEN EXCHANGER"/>
    <property type="match status" value="1"/>
</dbReference>
<reference evidence="12" key="1">
    <citation type="submission" date="2021-03" db="EMBL/GenBank/DDBJ databases">
        <authorList>
            <person name="Bekaert M."/>
        </authorList>
    </citation>
    <scope>NUCLEOTIDE SEQUENCE</scope>
</reference>
<keyword evidence="7" id="KW-0406">Ion transport</keyword>
<dbReference type="AlphaFoldDB" id="A0A8S3QV34"/>
<dbReference type="GO" id="GO:0098719">
    <property type="term" value="P:sodium ion import across plasma membrane"/>
    <property type="evidence" value="ECO:0007669"/>
    <property type="project" value="TreeGrafter"/>
</dbReference>
<evidence type="ECO:0000259" key="11">
    <source>
        <dbReference type="Pfam" id="PF00999"/>
    </source>
</evidence>
<comment type="caution">
    <text evidence="12">The sequence shown here is derived from an EMBL/GenBank/DDBJ whole genome shotgun (WGS) entry which is preliminary data.</text>
</comment>
<keyword evidence="9" id="KW-0739">Sodium transport</keyword>
<dbReference type="Proteomes" id="UP000683360">
    <property type="component" value="Unassembled WGS sequence"/>
</dbReference>
<dbReference type="Pfam" id="PF00999">
    <property type="entry name" value="Na_H_Exchanger"/>
    <property type="match status" value="1"/>
</dbReference>
<organism evidence="12 13">
    <name type="scientific">Mytilus edulis</name>
    <name type="common">Blue mussel</name>
    <dbReference type="NCBI Taxonomy" id="6550"/>
    <lineage>
        <taxon>Eukaryota</taxon>
        <taxon>Metazoa</taxon>
        <taxon>Spiralia</taxon>
        <taxon>Lophotrochozoa</taxon>
        <taxon>Mollusca</taxon>
        <taxon>Bivalvia</taxon>
        <taxon>Autobranchia</taxon>
        <taxon>Pteriomorphia</taxon>
        <taxon>Mytilida</taxon>
        <taxon>Mytiloidea</taxon>
        <taxon>Mytilidae</taxon>
        <taxon>Mytilinae</taxon>
        <taxon>Mytilus</taxon>
    </lineage>
</organism>
<keyword evidence="8 10" id="KW-0472">Membrane</keyword>
<evidence type="ECO:0000256" key="10">
    <source>
        <dbReference type="SAM" id="Phobius"/>
    </source>
</evidence>
<evidence type="ECO:0000256" key="1">
    <source>
        <dbReference type="ARBA" id="ARBA00004651"/>
    </source>
</evidence>
<dbReference type="InterPro" id="IPR006153">
    <property type="entry name" value="Cation/H_exchanger_TM"/>
</dbReference>
<evidence type="ECO:0000256" key="6">
    <source>
        <dbReference type="ARBA" id="ARBA00023053"/>
    </source>
</evidence>
<dbReference type="InterPro" id="IPR018422">
    <property type="entry name" value="Cation/H_exchanger_CPA1"/>
</dbReference>
<evidence type="ECO:0000256" key="4">
    <source>
        <dbReference type="ARBA" id="ARBA00022692"/>
    </source>
</evidence>
<dbReference type="Gene3D" id="6.10.140.1330">
    <property type="match status" value="1"/>
</dbReference>
<dbReference type="PANTHER" id="PTHR10110:SF86">
    <property type="entry name" value="SODIUM_HYDROGEN EXCHANGER 7"/>
    <property type="match status" value="1"/>
</dbReference>
<comment type="subcellular location">
    <subcellularLocation>
        <location evidence="1">Cell membrane</location>
        <topology evidence="1">Multi-pass membrane protein</topology>
    </subcellularLocation>
</comment>
<dbReference type="GO" id="GO:0015386">
    <property type="term" value="F:potassium:proton antiporter activity"/>
    <property type="evidence" value="ECO:0007669"/>
    <property type="project" value="TreeGrafter"/>
</dbReference>
<keyword evidence="5 10" id="KW-1133">Transmembrane helix</keyword>
<evidence type="ECO:0000313" key="12">
    <source>
        <dbReference type="EMBL" id="CAG2200602.1"/>
    </source>
</evidence>
<feature type="domain" description="Cation/H+ exchanger transmembrane" evidence="11">
    <location>
        <begin position="40"/>
        <end position="297"/>
    </location>
</feature>
<name>A0A8S3QV34_MYTED</name>
<feature type="transmembrane region" description="Helical" evidence="10">
    <location>
        <begin position="242"/>
        <end position="261"/>
    </location>
</feature>
<evidence type="ECO:0000256" key="7">
    <source>
        <dbReference type="ARBA" id="ARBA00023065"/>
    </source>
</evidence>
<evidence type="ECO:0000256" key="8">
    <source>
        <dbReference type="ARBA" id="ARBA00023136"/>
    </source>
</evidence>
<protein>
    <submittedName>
        <fullName evidence="12">SLC9A10_11</fullName>
    </submittedName>
</protein>
<proteinExistence type="predicted"/>
<evidence type="ECO:0000256" key="2">
    <source>
        <dbReference type="ARBA" id="ARBA00022448"/>
    </source>
</evidence>
<keyword evidence="3" id="KW-1003">Cell membrane</keyword>
<feature type="transmembrane region" description="Helical" evidence="10">
    <location>
        <begin position="213"/>
        <end position="230"/>
    </location>
</feature>
<dbReference type="EMBL" id="CAJPWZ010000752">
    <property type="protein sequence ID" value="CAG2200602.1"/>
    <property type="molecule type" value="Genomic_DNA"/>
</dbReference>
<gene>
    <name evidence="12" type="ORF">MEDL_15211</name>
</gene>
<evidence type="ECO:0000256" key="9">
    <source>
        <dbReference type="ARBA" id="ARBA00023201"/>
    </source>
</evidence>
<dbReference type="GO" id="GO:0051453">
    <property type="term" value="P:regulation of intracellular pH"/>
    <property type="evidence" value="ECO:0007669"/>
    <property type="project" value="TreeGrafter"/>
</dbReference>
<keyword evidence="4 10" id="KW-0812">Transmembrane</keyword>
<sequence>MVNLTTVSPNTTEVAKHHVEEKQSAILFFIFCCCAVGALVRRLLKGFKIRLPYTVVLLVLGILFGLLSGQYEEIHIYAKVVDSDPHLILHIFLPVLIFESAFAMDFHTFVKTFVQVVVLAIPGLALASVFTCLLARYLFTYGWNWNEGMMFGSILSATDPVAVVALLSDLGASKKLAMVIEGESLLNDGAAIVFFNVFLKLTTEDSGISGGEIVLYFLQVALLGPLWGYVMAKCTLFFLSRVFNDALIEITITLASTYLTYYIGEEFLKVSGVLAVVVLGVRMSAEKTMISPEVEKFLHR</sequence>
<keyword evidence="13" id="KW-1185">Reference proteome</keyword>
<feature type="transmembrane region" description="Helical" evidence="10">
    <location>
        <begin position="25"/>
        <end position="44"/>
    </location>
</feature>
<accession>A0A8S3QV34</accession>
<dbReference type="GO" id="GO:0005886">
    <property type="term" value="C:plasma membrane"/>
    <property type="evidence" value="ECO:0007669"/>
    <property type="project" value="UniProtKB-SubCell"/>
</dbReference>
<evidence type="ECO:0000256" key="3">
    <source>
        <dbReference type="ARBA" id="ARBA00022475"/>
    </source>
</evidence>
<feature type="transmembrane region" description="Helical" evidence="10">
    <location>
        <begin position="87"/>
        <end position="104"/>
    </location>
</feature>
<keyword evidence="6" id="KW-0915">Sodium</keyword>
<dbReference type="GO" id="GO:0015385">
    <property type="term" value="F:sodium:proton antiporter activity"/>
    <property type="evidence" value="ECO:0007669"/>
    <property type="project" value="InterPro"/>
</dbReference>
<evidence type="ECO:0000256" key="5">
    <source>
        <dbReference type="ARBA" id="ARBA00022989"/>
    </source>
</evidence>
<feature type="transmembrane region" description="Helical" evidence="10">
    <location>
        <begin position="116"/>
        <end position="139"/>
    </location>
</feature>
<keyword evidence="2" id="KW-0813">Transport</keyword>
<dbReference type="OrthoDB" id="441412at2759"/>
<evidence type="ECO:0000313" key="13">
    <source>
        <dbReference type="Proteomes" id="UP000683360"/>
    </source>
</evidence>
<feature type="transmembrane region" description="Helical" evidence="10">
    <location>
        <begin position="51"/>
        <end position="67"/>
    </location>
</feature>